<dbReference type="Gene3D" id="1.10.10.60">
    <property type="entry name" value="Homeodomain-like"/>
    <property type="match status" value="1"/>
</dbReference>
<feature type="domain" description="HTH araC/xylS-type" evidence="4">
    <location>
        <begin position="172"/>
        <end position="269"/>
    </location>
</feature>
<accession>A0ABU0UXJ1</accession>
<evidence type="ECO:0000256" key="3">
    <source>
        <dbReference type="ARBA" id="ARBA00023163"/>
    </source>
</evidence>
<evidence type="ECO:0000259" key="4">
    <source>
        <dbReference type="PROSITE" id="PS01124"/>
    </source>
</evidence>
<dbReference type="InterPro" id="IPR020449">
    <property type="entry name" value="Tscrpt_reg_AraC-type_HTH"/>
</dbReference>
<dbReference type="SUPFAM" id="SSF46689">
    <property type="entry name" value="Homeodomain-like"/>
    <property type="match status" value="1"/>
</dbReference>
<proteinExistence type="predicted"/>
<dbReference type="InterPro" id="IPR018060">
    <property type="entry name" value="HTH_AraC"/>
</dbReference>
<dbReference type="PRINTS" id="PR00032">
    <property type="entry name" value="HTHARAC"/>
</dbReference>
<name>A0ABU0UXJ1_ACIBI</name>
<protein>
    <submittedName>
        <fullName evidence="5">AraC-like DNA-binding protein</fullName>
    </submittedName>
</protein>
<gene>
    <name evidence="5" type="ORF">QE380_001916</name>
</gene>
<dbReference type="PROSITE" id="PS01124">
    <property type="entry name" value="HTH_ARAC_FAMILY_2"/>
    <property type="match status" value="1"/>
</dbReference>
<keyword evidence="2" id="KW-0238">DNA-binding</keyword>
<reference evidence="5 6" key="1">
    <citation type="submission" date="2023-07" db="EMBL/GenBank/DDBJ databases">
        <title>Functional and genomic diversity of the sorghum phyllosphere microbiome.</title>
        <authorList>
            <person name="Shade A."/>
        </authorList>
    </citation>
    <scope>NUCLEOTIDE SEQUENCE [LARGE SCALE GENOMIC DNA]</scope>
    <source>
        <strain evidence="5 6">SORGH_AS_0887</strain>
    </source>
</reference>
<keyword evidence="1" id="KW-0805">Transcription regulation</keyword>
<dbReference type="SMART" id="SM00342">
    <property type="entry name" value="HTH_ARAC"/>
    <property type="match status" value="1"/>
</dbReference>
<keyword evidence="3" id="KW-0804">Transcription</keyword>
<keyword evidence="6" id="KW-1185">Reference proteome</keyword>
<sequence>MIRLVMDNIIAVAKEVIENRLHLPFSVYSAYKEQRITNVPIIKPLLIFILSGVKQLGQYDAVECLSGSFVFLSNRYQIDIRNIPIQEEYFAVIIDFEYEDFSTFPKSTISNKKYFQGEINPVLASALCQFMEFSLIAPFAVMKLRKRELLEIIYQSGYEDVCNIVEPPNLSDKVQSMILNDISCNWSVDLIASNLFISASTLRRKLKSEGHHIQDIRNRARLGHGLHLLQTTHFHIGKIAEQCGYQSQSRFTEQFKLLFGITPRQVRKAKIF</sequence>
<evidence type="ECO:0000313" key="6">
    <source>
        <dbReference type="Proteomes" id="UP001233360"/>
    </source>
</evidence>
<dbReference type="InterPro" id="IPR009057">
    <property type="entry name" value="Homeodomain-like_sf"/>
</dbReference>
<evidence type="ECO:0000256" key="1">
    <source>
        <dbReference type="ARBA" id="ARBA00023015"/>
    </source>
</evidence>
<dbReference type="Pfam" id="PF12833">
    <property type="entry name" value="HTH_18"/>
    <property type="match status" value="1"/>
</dbReference>
<evidence type="ECO:0000256" key="2">
    <source>
        <dbReference type="ARBA" id="ARBA00023125"/>
    </source>
</evidence>
<dbReference type="Proteomes" id="UP001233360">
    <property type="component" value="Unassembled WGS sequence"/>
</dbReference>
<dbReference type="PANTHER" id="PTHR47894:SF4">
    <property type="entry name" value="HTH-TYPE TRANSCRIPTIONAL REGULATOR GADX"/>
    <property type="match status" value="1"/>
</dbReference>
<comment type="caution">
    <text evidence="5">The sequence shown here is derived from an EMBL/GenBank/DDBJ whole genome shotgun (WGS) entry which is preliminary data.</text>
</comment>
<dbReference type="PANTHER" id="PTHR47894">
    <property type="entry name" value="HTH-TYPE TRANSCRIPTIONAL REGULATOR GADX"/>
    <property type="match status" value="1"/>
</dbReference>
<dbReference type="InterPro" id="IPR018062">
    <property type="entry name" value="HTH_AraC-typ_CS"/>
</dbReference>
<evidence type="ECO:0000313" key="5">
    <source>
        <dbReference type="EMBL" id="MDQ1208993.1"/>
    </source>
</evidence>
<dbReference type="EMBL" id="JAUTBK010000002">
    <property type="protein sequence ID" value="MDQ1208993.1"/>
    <property type="molecule type" value="Genomic_DNA"/>
</dbReference>
<dbReference type="PROSITE" id="PS00041">
    <property type="entry name" value="HTH_ARAC_FAMILY_1"/>
    <property type="match status" value="1"/>
</dbReference>
<organism evidence="5 6">
    <name type="scientific">Acinetobacter baylyi</name>
    <dbReference type="NCBI Taxonomy" id="202950"/>
    <lineage>
        <taxon>Bacteria</taxon>
        <taxon>Pseudomonadati</taxon>
        <taxon>Pseudomonadota</taxon>
        <taxon>Gammaproteobacteria</taxon>
        <taxon>Moraxellales</taxon>
        <taxon>Moraxellaceae</taxon>
        <taxon>Acinetobacter</taxon>
    </lineage>
</organism>